<dbReference type="HAMAP" id="MF_01629">
    <property type="entry name" value="PdxH"/>
    <property type="match status" value="1"/>
</dbReference>
<dbReference type="NCBIfam" id="NF004231">
    <property type="entry name" value="PRK05679.1"/>
    <property type="match status" value="1"/>
</dbReference>
<dbReference type="GO" id="GO:0010181">
    <property type="term" value="F:FMN binding"/>
    <property type="evidence" value="ECO:0007669"/>
    <property type="project" value="UniProtKB-UniRule"/>
</dbReference>
<feature type="domain" description="Pyridoxine 5'-phosphate oxidase dimerisation C-terminal" evidence="8">
    <location>
        <begin position="156"/>
        <end position="196"/>
    </location>
</feature>
<dbReference type="PANTHER" id="PTHR10851:SF0">
    <property type="entry name" value="PYRIDOXINE-5'-PHOSPHATE OXIDASE"/>
    <property type="match status" value="1"/>
</dbReference>
<dbReference type="Pfam" id="PF01243">
    <property type="entry name" value="PNPOx_N"/>
    <property type="match status" value="1"/>
</dbReference>
<comment type="cofactor">
    <cofactor evidence="6">
        <name>FMN</name>
        <dbReference type="ChEBI" id="CHEBI:58210"/>
    </cofactor>
    <text evidence="6">Binds 1 FMN per subunit.</text>
</comment>
<dbReference type="GO" id="GO:0008615">
    <property type="term" value="P:pyridoxine biosynthetic process"/>
    <property type="evidence" value="ECO:0007669"/>
    <property type="project" value="UniProtKB-UniRule"/>
</dbReference>
<dbReference type="SUPFAM" id="SSF50475">
    <property type="entry name" value="FMN-binding split barrel"/>
    <property type="match status" value="1"/>
</dbReference>
<dbReference type="InterPro" id="IPR000659">
    <property type="entry name" value="Pyridox_Oxase"/>
</dbReference>
<evidence type="ECO:0000256" key="6">
    <source>
        <dbReference type="PIRSR" id="PIRSR000190-2"/>
    </source>
</evidence>
<feature type="binding site" evidence="6">
    <location>
        <position position="89"/>
    </location>
    <ligand>
        <name>FMN</name>
        <dbReference type="ChEBI" id="CHEBI:58210"/>
    </ligand>
</feature>
<dbReference type="PROSITE" id="PS01064">
    <property type="entry name" value="PYRIDOX_OXIDASE"/>
    <property type="match status" value="1"/>
</dbReference>
<proteinExistence type="inferred from homology"/>
<feature type="binding site" evidence="6">
    <location>
        <begin position="124"/>
        <end position="125"/>
    </location>
    <ligand>
        <name>FMN</name>
        <dbReference type="ChEBI" id="CHEBI:58210"/>
    </ligand>
</feature>
<evidence type="ECO:0000256" key="2">
    <source>
        <dbReference type="ARBA" id="ARBA00022630"/>
    </source>
</evidence>
<feature type="domain" description="Pyridoxamine 5'-phosphate oxidase N-terminal" evidence="7">
    <location>
        <begin position="25"/>
        <end position="138"/>
    </location>
</feature>
<dbReference type="Pfam" id="PF10590">
    <property type="entry name" value="PNP_phzG_C"/>
    <property type="match status" value="1"/>
</dbReference>
<evidence type="ECO:0000256" key="1">
    <source>
        <dbReference type="ARBA" id="ARBA00007301"/>
    </source>
</evidence>
<feature type="binding site" evidence="6">
    <location>
        <position position="66"/>
    </location>
    <ligand>
        <name>FMN</name>
        <dbReference type="ChEBI" id="CHEBI:58210"/>
    </ligand>
</feature>
<dbReference type="AlphaFoldDB" id="L7VWX0"/>
<dbReference type="Gene3D" id="2.30.110.10">
    <property type="entry name" value="Electron Transport, Fmn-binding Protein, Chain A"/>
    <property type="match status" value="1"/>
</dbReference>
<evidence type="ECO:0000259" key="8">
    <source>
        <dbReference type="Pfam" id="PF10590"/>
    </source>
</evidence>
<dbReference type="NCBIfam" id="TIGR00558">
    <property type="entry name" value="pdxH"/>
    <property type="match status" value="1"/>
</dbReference>
<evidence type="ECO:0000313" key="9">
    <source>
        <dbReference type="EMBL" id="AGC71568.1"/>
    </source>
</evidence>
<feature type="binding site" evidence="6">
    <location>
        <position position="67"/>
    </location>
    <ligand>
        <name>FMN</name>
        <dbReference type="ChEBI" id="CHEBI:58210"/>
    </ligand>
</feature>
<keyword evidence="2" id="KW-0285">Flavoprotein</keyword>
<evidence type="ECO:0000259" key="7">
    <source>
        <dbReference type="Pfam" id="PF01243"/>
    </source>
</evidence>
<feature type="binding site" evidence="6">
    <location>
        <begin position="45"/>
        <end position="50"/>
    </location>
    <ligand>
        <name>FMN</name>
        <dbReference type="ChEBI" id="CHEBI:58210"/>
    </ligand>
</feature>
<dbReference type="InterPro" id="IPR019576">
    <property type="entry name" value="Pyridoxamine_oxidase_dimer_C"/>
</dbReference>
<organism evidence="9">
    <name type="scientific">uncultured bacterium A1Q1_fos_517</name>
    <dbReference type="NCBI Taxonomy" id="1256582"/>
    <lineage>
        <taxon>Bacteria</taxon>
        <taxon>environmental samples</taxon>
    </lineage>
</organism>
<evidence type="ECO:0000256" key="3">
    <source>
        <dbReference type="ARBA" id="ARBA00022643"/>
    </source>
</evidence>
<protein>
    <recommendedName>
        <fullName evidence="5">Pyridoxamine 5'-phosphate oxidase</fullName>
        <ecNumber evidence="5">1.4.3.5</ecNumber>
    </recommendedName>
</protein>
<feature type="binding site" evidence="6">
    <location>
        <begin position="60"/>
        <end position="61"/>
    </location>
    <ligand>
        <name>FMN</name>
        <dbReference type="ChEBI" id="CHEBI:58210"/>
    </ligand>
</feature>
<reference evidence="9" key="1">
    <citation type="submission" date="2012-09" db="EMBL/GenBank/DDBJ databases">
        <title>Metagenomic Characterization of a Microbial Community in Wastewater Detects High Levels of Antibiotic Resistance.</title>
        <authorList>
            <person name="Abrams M."/>
            <person name="Caldwell A."/>
            <person name="Vandaei E."/>
            <person name="Lee W."/>
            <person name="Perrott J."/>
            <person name="Khan S.Y."/>
            <person name="Ta J."/>
            <person name="Romero D."/>
            <person name="Nguyen V."/>
            <person name="Pourmand N."/>
            <person name="Ouverney C.C."/>
        </authorList>
    </citation>
    <scope>NUCLEOTIDE SEQUENCE</scope>
</reference>
<dbReference type="InterPro" id="IPR012349">
    <property type="entry name" value="Split_barrel_FMN-bd"/>
</dbReference>
<dbReference type="InterPro" id="IPR019740">
    <property type="entry name" value="Pyridox_Oxase_CS"/>
</dbReference>
<comment type="similarity">
    <text evidence="1">Belongs to the pyridoxamine 5'-phosphate oxidase family.</text>
</comment>
<accession>L7VWX0</accession>
<dbReference type="PIRSF" id="PIRSF000190">
    <property type="entry name" value="Pyd_amn-ph_oxd"/>
    <property type="match status" value="1"/>
</dbReference>
<dbReference type="EC" id="1.4.3.5" evidence="5"/>
<keyword evidence="3 6" id="KW-0288">FMN</keyword>
<evidence type="ECO:0000256" key="4">
    <source>
        <dbReference type="ARBA" id="ARBA00023002"/>
    </source>
</evidence>
<dbReference type="InterPro" id="IPR011576">
    <property type="entry name" value="Pyridox_Oxase_N"/>
</dbReference>
<feature type="binding site" evidence="6">
    <location>
        <position position="179"/>
    </location>
    <ligand>
        <name>FMN</name>
        <dbReference type="ChEBI" id="CHEBI:58210"/>
    </ligand>
</feature>
<dbReference type="GO" id="GO:0004733">
    <property type="term" value="F:pyridoxamine phosphate oxidase activity"/>
    <property type="evidence" value="ECO:0007669"/>
    <property type="project" value="UniProtKB-UniRule"/>
</dbReference>
<keyword evidence="4 9" id="KW-0560">Oxidoreductase</keyword>
<evidence type="ECO:0000256" key="5">
    <source>
        <dbReference type="NCBIfam" id="TIGR00558"/>
    </source>
</evidence>
<dbReference type="EMBL" id="JX649876">
    <property type="protein sequence ID" value="AGC71568.1"/>
    <property type="molecule type" value="Genomic_DNA"/>
</dbReference>
<dbReference type="PANTHER" id="PTHR10851">
    <property type="entry name" value="PYRIDOXINE-5-PHOSPHATE OXIDASE"/>
    <property type="match status" value="1"/>
</dbReference>
<feature type="binding site" evidence="6">
    <location>
        <position position="169"/>
    </location>
    <ligand>
        <name>FMN</name>
        <dbReference type="ChEBI" id="CHEBI:58210"/>
    </ligand>
</feature>
<sequence length="196" mass="22237">MAELDPVDPIAEFQTLFARVSQDAPTDPTAMALATADATGAPSARMVLLKGVDARGFQFFTNYESRKGRELAENPRAALCWHWAWLEMQVRAEGTIERLGAEESDAYFATRPRGSQLGAWASFQSQPLDSRFALLRRVVATEARFLGRPIPRPPHWGGYLLRPQAIEFWQGKTSRLHERRRFTLDSGSWRYERLSP</sequence>
<name>L7VWX0_9BACT</name>